<accession>A0A6C0P4Q8</accession>
<evidence type="ECO:0000313" key="4">
    <source>
        <dbReference type="Proteomes" id="UP000479114"/>
    </source>
</evidence>
<evidence type="ECO:0000259" key="2">
    <source>
        <dbReference type="Pfam" id="PF26353"/>
    </source>
</evidence>
<organism evidence="3 4">
    <name type="scientific">Paenibacillus rhizovicinus</name>
    <dbReference type="NCBI Taxonomy" id="2704463"/>
    <lineage>
        <taxon>Bacteria</taxon>
        <taxon>Bacillati</taxon>
        <taxon>Bacillota</taxon>
        <taxon>Bacilli</taxon>
        <taxon>Bacillales</taxon>
        <taxon>Paenibacillaceae</taxon>
        <taxon>Paenibacillus</taxon>
    </lineage>
</organism>
<feature type="domain" description="YhfM-like" evidence="2">
    <location>
        <begin position="59"/>
        <end position="140"/>
    </location>
</feature>
<dbReference type="KEGG" id="prz:GZH47_23320"/>
<keyword evidence="4" id="KW-1185">Reference proteome</keyword>
<dbReference type="RefSeq" id="WP_162643427.1">
    <property type="nucleotide sequence ID" value="NZ_CP048286.1"/>
</dbReference>
<sequence>MLGAAGCATEQGHADHPAPSNTVHESVPLPKSTAANAADQVFVSRSLGFGSVNPAPYGIVTAQEQIDIFTKAVQTAQKIEGVLDVAQPDYDAVIQQDGNRREIHLWLNKNSEHGMYAEVSDTGTGYRLSTESTHDLMKLILEMPYDSKQAAANGDLVIANDQFNNWEVWTRFMKNVNAGTKDDIQIVQYTIEGGPIFDNLSFDGKTIRHQFDNTHDAYGSPMKRLEFCKSVKEETTEYGTFYTLAGCGDADAPSETFRLPIP</sequence>
<name>A0A6C0P4Q8_9BACL</name>
<reference evidence="3 4" key="1">
    <citation type="submission" date="2020-02" db="EMBL/GenBank/DDBJ databases">
        <title>Paenibacillus sp. nov., isolated from rhizosphere soil of tomato.</title>
        <authorList>
            <person name="Weon H.-Y."/>
            <person name="Lee S.A."/>
        </authorList>
    </citation>
    <scope>NUCLEOTIDE SEQUENCE [LARGE SCALE GENOMIC DNA]</scope>
    <source>
        <strain evidence="3 4">14171R-81</strain>
    </source>
</reference>
<proteinExistence type="predicted"/>
<dbReference type="InterPro" id="IPR025372">
    <property type="entry name" value="DUF4362"/>
</dbReference>
<feature type="region of interest" description="Disordered" evidence="1">
    <location>
        <begin position="1"/>
        <end position="27"/>
    </location>
</feature>
<dbReference type="Proteomes" id="UP000479114">
    <property type="component" value="Chromosome"/>
</dbReference>
<dbReference type="InterPro" id="IPR058780">
    <property type="entry name" value="YhfM-like_dom"/>
</dbReference>
<evidence type="ECO:0000313" key="3">
    <source>
        <dbReference type="EMBL" id="QHW33435.1"/>
    </source>
</evidence>
<dbReference type="Pfam" id="PF26353">
    <property type="entry name" value="YhfM"/>
    <property type="match status" value="1"/>
</dbReference>
<dbReference type="Pfam" id="PF14275">
    <property type="entry name" value="DUF4362"/>
    <property type="match status" value="1"/>
</dbReference>
<dbReference type="EMBL" id="CP048286">
    <property type="protein sequence ID" value="QHW33435.1"/>
    <property type="molecule type" value="Genomic_DNA"/>
</dbReference>
<gene>
    <name evidence="3" type="ORF">GZH47_23320</name>
</gene>
<dbReference type="AlphaFoldDB" id="A0A6C0P4Q8"/>
<evidence type="ECO:0000256" key="1">
    <source>
        <dbReference type="SAM" id="MobiDB-lite"/>
    </source>
</evidence>
<protein>
    <submittedName>
        <fullName evidence="3">DUF4362 domain-containing protein</fullName>
    </submittedName>
</protein>